<gene>
    <name evidence="2" type="ORF">DD238_006290</name>
</gene>
<comment type="caution">
    <text evidence="2">The sequence shown here is derived from an EMBL/GenBank/DDBJ whole genome shotgun (WGS) entry which is preliminary data.</text>
</comment>
<name>A0A3M6VNW8_9STRA</name>
<organism evidence="2 3">
    <name type="scientific">Peronospora effusa</name>
    <dbReference type="NCBI Taxonomy" id="542832"/>
    <lineage>
        <taxon>Eukaryota</taxon>
        <taxon>Sar</taxon>
        <taxon>Stramenopiles</taxon>
        <taxon>Oomycota</taxon>
        <taxon>Peronosporomycetes</taxon>
        <taxon>Peronosporales</taxon>
        <taxon>Peronosporaceae</taxon>
        <taxon>Peronospora</taxon>
    </lineage>
</organism>
<feature type="compositionally biased region" description="Basic and acidic residues" evidence="1">
    <location>
        <begin position="351"/>
        <end position="369"/>
    </location>
</feature>
<dbReference type="AlphaFoldDB" id="A0A3M6VNW8"/>
<dbReference type="VEuPathDB" id="FungiDB:DD237_002429"/>
<evidence type="ECO:0000313" key="3">
    <source>
        <dbReference type="Proteomes" id="UP000282087"/>
    </source>
</evidence>
<proteinExistence type="predicted"/>
<accession>A0A3M6VNW8</accession>
<feature type="region of interest" description="Disordered" evidence="1">
    <location>
        <begin position="343"/>
        <end position="369"/>
    </location>
</feature>
<dbReference type="STRING" id="542832.A0A3M6VNW8"/>
<dbReference type="Proteomes" id="UP000282087">
    <property type="component" value="Unassembled WGS sequence"/>
</dbReference>
<sequence length="369" mass="42668">MGQTNKPDQLTNNEKEELPINWELTDEASSSVLETSTGRLLAWRKSGQSPDKLFTVLGIDKAMDKEANSLLITANLDRWNFYMELFYDGTGRYNFVDKLKEVVTAFCKDVDQANLISDHLVWLLQTRDHKKMQWLHEMKEPKDVYNEMGVGKEFFLFSDPELVNWVTYVDTFNDLYPQHQTTLSACFDSEEELMMNILLRKMKYPNRGIRKRMLDEILKSWADAKPSLSPGDVFDRFKKALKEGEKLLTVEKGKELSTVEEGKGLLTVEKGKELSTVKEGEELSTVSLFGLQNYMKLLNVGKQENEKSKDVVALEKLFKKFYKAKERKDPILIDKLGKLLNALEPKNPSKRKSESSSDDARDRQRRRVE</sequence>
<evidence type="ECO:0000256" key="1">
    <source>
        <dbReference type="SAM" id="MobiDB-lite"/>
    </source>
</evidence>
<protein>
    <submittedName>
        <fullName evidence="2">Uncharacterized protein</fullName>
    </submittedName>
</protein>
<keyword evidence="3" id="KW-1185">Reference proteome</keyword>
<reference evidence="2 3" key="1">
    <citation type="submission" date="2018-06" db="EMBL/GenBank/DDBJ databases">
        <title>Comparative genomics of downy mildews reveals potential adaptations to biotrophy.</title>
        <authorList>
            <person name="Fletcher K."/>
            <person name="Klosterman S.J."/>
            <person name="Derevnina L."/>
            <person name="Martin F."/>
            <person name="Koike S."/>
            <person name="Reyes Chin-Wo S."/>
            <person name="Mou B."/>
            <person name="Michelmore R."/>
        </authorList>
    </citation>
    <scope>NUCLEOTIDE SEQUENCE [LARGE SCALE GENOMIC DNA]</scope>
    <source>
        <strain evidence="2 3">R14</strain>
    </source>
</reference>
<dbReference type="EMBL" id="QLLG01000073">
    <property type="protein sequence ID" value="RMX68394.1"/>
    <property type="molecule type" value="Genomic_DNA"/>
</dbReference>
<evidence type="ECO:0000313" key="2">
    <source>
        <dbReference type="EMBL" id="RMX68394.1"/>
    </source>
</evidence>